<evidence type="ECO:0000256" key="8">
    <source>
        <dbReference type="PROSITE-ProRule" id="PRU00284"/>
    </source>
</evidence>
<dbReference type="Pfam" id="PF17202">
    <property type="entry name" value="sCache_3_3"/>
    <property type="match status" value="1"/>
</dbReference>
<protein>
    <submittedName>
        <fullName evidence="12">Methyl-accepting chemotaxis protein</fullName>
    </submittedName>
</protein>
<dbReference type="SMART" id="SM00283">
    <property type="entry name" value="MA"/>
    <property type="match status" value="1"/>
</dbReference>
<evidence type="ECO:0000256" key="2">
    <source>
        <dbReference type="ARBA" id="ARBA00022475"/>
    </source>
</evidence>
<proteinExistence type="inferred from homology"/>
<feature type="domain" description="HAMP" evidence="11">
    <location>
        <begin position="202"/>
        <end position="255"/>
    </location>
</feature>
<evidence type="ECO:0000256" key="1">
    <source>
        <dbReference type="ARBA" id="ARBA00004651"/>
    </source>
</evidence>
<evidence type="ECO:0000256" key="7">
    <source>
        <dbReference type="ARBA" id="ARBA00029447"/>
    </source>
</evidence>
<feature type="transmembrane region" description="Helical" evidence="9">
    <location>
        <begin position="178"/>
        <end position="201"/>
    </location>
</feature>
<dbReference type="SUPFAM" id="SSF58104">
    <property type="entry name" value="Methyl-accepting chemotaxis protein (MCP) signaling domain"/>
    <property type="match status" value="1"/>
</dbReference>
<accession>A0A1I1AKL5</accession>
<evidence type="ECO:0000256" key="9">
    <source>
        <dbReference type="SAM" id="Phobius"/>
    </source>
</evidence>
<evidence type="ECO:0000256" key="4">
    <source>
        <dbReference type="ARBA" id="ARBA00022989"/>
    </source>
</evidence>
<keyword evidence="6 8" id="KW-0807">Transducer</keyword>
<dbReference type="InterPro" id="IPR004089">
    <property type="entry name" value="MCPsignal_dom"/>
</dbReference>
<dbReference type="PANTHER" id="PTHR32089:SF112">
    <property type="entry name" value="LYSOZYME-LIKE PROTEIN-RELATED"/>
    <property type="match status" value="1"/>
</dbReference>
<evidence type="ECO:0000256" key="3">
    <source>
        <dbReference type="ARBA" id="ARBA00022692"/>
    </source>
</evidence>
<dbReference type="Proteomes" id="UP000198838">
    <property type="component" value="Unassembled WGS sequence"/>
</dbReference>
<dbReference type="InterPro" id="IPR004090">
    <property type="entry name" value="Chemotax_Me-accpt_rcpt"/>
</dbReference>
<dbReference type="RefSeq" id="WP_092874840.1">
    <property type="nucleotide sequence ID" value="NZ_FOJY01000030.1"/>
</dbReference>
<keyword evidence="3 9" id="KW-0812">Transmembrane</keyword>
<dbReference type="EMBL" id="FOJY01000030">
    <property type="protein sequence ID" value="SFB38544.1"/>
    <property type="molecule type" value="Genomic_DNA"/>
</dbReference>
<keyword evidence="13" id="KW-1185">Reference proteome</keyword>
<feature type="domain" description="Methyl-accepting transducer" evidence="10">
    <location>
        <begin position="274"/>
        <end position="531"/>
    </location>
</feature>
<evidence type="ECO:0000256" key="6">
    <source>
        <dbReference type="ARBA" id="ARBA00023224"/>
    </source>
</evidence>
<sequence length="560" mass="61517">MNSRKKGLKIKNMFILFALIPLFSAIIILAVSSYNIMVKNLEENTKEELKLAVKSLREYYAYELINSYDLKDGFLEYDTSYIDELSDIGIDFTIFKEKVRFMTTIKDSSGKRIEGTNVSDDIWEIVGKKQQDYYAQNVSVNGIDYYVYYTPLLDNDTVKGMAFAGKPATMIKSAKQHIVVNVLIASLILAFVFTILAIVLAKLVSDPLKQAAIEIQKISNGETDVKVNKKTIIVETQDILEAINSLGRTLNETISGVKEKVFVLTESAGKLNDSSNVAKVTISDLDGAANEIANGAGIQAEEVSSSASSLSNMLLNIENIGMSIQATNIQTEEMHRQSDIVIREFDKLIDSIMNSKDELFTINEKMKKVYGAVETVVKAAQQINNIADQTNLLSLNASIEAARAGEAGKGFAVVASEISNLSTESNSSAEEIRTIMDTLSIETKDAANLIVEMSETMSKQVENSEQSRHALEILVKAIELTNQNVNAVKEGSDKVQDLCKNLNDSINSLSTISEENAASAQETSAGITQMNETVGEINNMSDELNNLAINLGQLTDYFQI</sequence>
<dbReference type="GO" id="GO:0005886">
    <property type="term" value="C:plasma membrane"/>
    <property type="evidence" value="ECO:0007669"/>
    <property type="project" value="UniProtKB-SubCell"/>
</dbReference>
<reference evidence="12 13" key="1">
    <citation type="submission" date="2016-10" db="EMBL/GenBank/DDBJ databases">
        <authorList>
            <person name="de Groot N.N."/>
        </authorList>
    </citation>
    <scope>NUCLEOTIDE SEQUENCE [LARGE SCALE GENOMIC DNA]</scope>
    <source>
        <strain evidence="12 13">DSM 5522</strain>
    </source>
</reference>
<dbReference type="PANTHER" id="PTHR32089">
    <property type="entry name" value="METHYL-ACCEPTING CHEMOTAXIS PROTEIN MCPB"/>
    <property type="match status" value="1"/>
</dbReference>
<keyword evidence="2" id="KW-1003">Cell membrane</keyword>
<dbReference type="Gene3D" id="1.10.287.950">
    <property type="entry name" value="Methyl-accepting chemotaxis protein"/>
    <property type="match status" value="1"/>
</dbReference>
<dbReference type="GO" id="GO:0004888">
    <property type="term" value="F:transmembrane signaling receptor activity"/>
    <property type="evidence" value="ECO:0007669"/>
    <property type="project" value="InterPro"/>
</dbReference>
<evidence type="ECO:0000313" key="13">
    <source>
        <dbReference type="Proteomes" id="UP000198838"/>
    </source>
</evidence>
<dbReference type="OrthoDB" id="5449717at2"/>
<comment type="subcellular location">
    <subcellularLocation>
        <location evidence="1">Cell membrane</location>
        <topology evidence="1">Multi-pass membrane protein</topology>
    </subcellularLocation>
</comment>
<gene>
    <name evidence="12" type="ORF">SAMN05216249_1305</name>
</gene>
<name>A0A1I1AKL5_9FIRM</name>
<dbReference type="PROSITE" id="PS50885">
    <property type="entry name" value="HAMP"/>
    <property type="match status" value="1"/>
</dbReference>
<dbReference type="AlphaFoldDB" id="A0A1I1AKL5"/>
<dbReference type="Gene3D" id="6.10.340.10">
    <property type="match status" value="1"/>
</dbReference>
<dbReference type="InterPro" id="IPR003660">
    <property type="entry name" value="HAMP_dom"/>
</dbReference>
<dbReference type="InterPro" id="IPR033463">
    <property type="entry name" value="sCache_3"/>
</dbReference>
<organism evidence="12 13">
    <name type="scientific">Acetitomaculum ruminis DSM 5522</name>
    <dbReference type="NCBI Taxonomy" id="1120918"/>
    <lineage>
        <taxon>Bacteria</taxon>
        <taxon>Bacillati</taxon>
        <taxon>Bacillota</taxon>
        <taxon>Clostridia</taxon>
        <taxon>Lachnospirales</taxon>
        <taxon>Lachnospiraceae</taxon>
        <taxon>Acetitomaculum</taxon>
    </lineage>
</organism>
<keyword evidence="4 9" id="KW-1133">Transmembrane helix</keyword>
<evidence type="ECO:0000256" key="5">
    <source>
        <dbReference type="ARBA" id="ARBA00023136"/>
    </source>
</evidence>
<dbReference type="GO" id="GO:0007165">
    <property type="term" value="P:signal transduction"/>
    <property type="evidence" value="ECO:0007669"/>
    <property type="project" value="UniProtKB-KW"/>
</dbReference>
<evidence type="ECO:0000259" key="10">
    <source>
        <dbReference type="PROSITE" id="PS50111"/>
    </source>
</evidence>
<dbReference type="PRINTS" id="PR00260">
    <property type="entry name" value="CHEMTRNSDUCR"/>
</dbReference>
<feature type="transmembrane region" description="Helical" evidence="9">
    <location>
        <begin position="12"/>
        <end position="34"/>
    </location>
</feature>
<dbReference type="STRING" id="1120918.SAMN05216249_1305"/>
<dbReference type="GO" id="GO:0006935">
    <property type="term" value="P:chemotaxis"/>
    <property type="evidence" value="ECO:0007669"/>
    <property type="project" value="InterPro"/>
</dbReference>
<dbReference type="PROSITE" id="PS50111">
    <property type="entry name" value="CHEMOTAXIS_TRANSDUC_2"/>
    <property type="match status" value="1"/>
</dbReference>
<dbReference type="Pfam" id="PF00015">
    <property type="entry name" value="MCPsignal"/>
    <property type="match status" value="1"/>
</dbReference>
<keyword evidence="5 9" id="KW-0472">Membrane</keyword>
<evidence type="ECO:0000259" key="11">
    <source>
        <dbReference type="PROSITE" id="PS50885"/>
    </source>
</evidence>
<comment type="similarity">
    <text evidence="7">Belongs to the methyl-accepting chemotaxis (MCP) protein family.</text>
</comment>
<evidence type="ECO:0000313" key="12">
    <source>
        <dbReference type="EMBL" id="SFB38544.1"/>
    </source>
</evidence>